<evidence type="ECO:0000313" key="4">
    <source>
        <dbReference type="Proteomes" id="UP000027446"/>
    </source>
</evidence>
<name>A0A069E7J0_9PROT</name>
<comment type="similarity">
    <text evidence="1 2">Belongs to the enoyl-CoA hydratase/isomerase family.</text>
</comment>
<dbReference type="eggNOG" id="COG1024">
    <property type="taxonomic scope" value="Bacteria"/>
</dbReference>
<evidence type="ECO:0000313" key="3">
    <source>
        <dbReference type="EMBL" id="KCZ86078.1"/>
    </source>
</evidence>
<dbReference type="PANTHER" id="PTHR43459">
    <property type="entry name" value="ENOYL-COA HYDRATASE"/>
    <property type="match status" value="1"/>
</dbReference>
<organism evidence="3 4">
    <name type="scientific">Hyphomonas adhaerens MHS-3</name>
    <dbReference type="NCBI Taxonomy" id="1280949"/>
    <lineage>
        <taxon>Bacteria</taxon>
        <taxon>Pseudomonadati</taxon>
        <taxon>Pseudomonadota</taxon>
        <taxon>Alphaproteobacteria</taxon>
        <taxon>Hyphomonadales</taxon>
        <taxon>Hyphomonadaceae</taxon>
        <taxon>Hyphomonas</taxon>
    </lineage>
</organism>
<dbReference type="InterPro" id="IPR029045">
    <property type="entry name" value="ClpP/crotonase-like_dom_sf"/>
</dbReference>
<evidence type="ECO:0000256" key="1">
    <source>
        <dbReference type="ARBA" id="ARBA00005254"/>
    </source>
</evidence>
<evidence type="ECO:0000256" key="2">
    <source>
        <dbReference type="RuleBase" id="RU003707"/>
    </source>
</evidence>
<dbReference type="CDD" id="cd06558">
    <property type="entry name" value="crotonase-like"/>
    <property type="match status" value="1"/>
</dbReference>
<reference evidence="3 4" key="1">
    <citation type="journal article" date="2014" name="Antonie Van Leeuwenhoek">
        <title>Hyphomonas beringensis sp. nov. and Hyphomonas chukchiensis sp. nov., isolated from surface seawater of the Bering Sea and Chukchi Sea.</title>
        <authorList>
            <person name="Li C."/>
            <person name="Lai Q."/>
            <person name="Li G."/>
            <person name="Dong C."/>
            <person name="Wang J."/>
            <person name="Liao Y."/>
            <person name="Shao Z."/>
        </authorList>
    </citation>
    <scope>NUCLEOTIDE SEQUENCE [LARGE SCALE GENOMIC DNA]</scope>
    <source>
        <strain evidence="3 4">MHS-3</strain>
    </source>
</reference>
<dbReference type="STRING" id="1280949.HAD_10335"/>
<dbReference type="SUPFAM" id="SSF52096">
    <property type="entry name" value="ClpP/crotonase"/>
    <property type="match status" value="1"/>
</dbReference>
<comment type="caution">
    <text evidence="3">The sequence shown here is derived from an EMBL/GenBank/DDBJ whole genome shotgun (WGS) entry which is preliminary data.</text>
</comment>
<dbReference type="Proteomes" id="UP000027446">
    <property type="component" value="Unassembled WGS sequence"/>
</dbReference>
<dbReference type="InterPro" id="IPR014748">
    <property type="entry name" value="Enoyl-CoA_hydra_C"/>
</dbReference>
<dbReference type="GO" id="GO:0003824">
    <property type="term" value="F:catalytic activity"/>
    <property type="evidence" value="ECO:0007669"/>
    <property type="project" value="InterPro"/>
</dbReference>
<dbReference type="InterPro" id="IPR018376">
    <property type="entry name" value="Enoyl-CoA_hyd/isom_CS"/>
</dbReference>
<dbReference type="PANTHER" id="PTHR43459:SF1">
    <property type="entry name" value="EG:BACN32G11.4 PROTEIN"/>
    <property type="match status" value="1"/>
</dbReference>
<proteinExistence type="inferred from homology"/>
<dbReference type="Gene3D" id="3.90.226.10">
    <property type="entry name" value="2-enoyl-CoA Hydratase, Chain A, domain 1"/>
    <property type="match status" value="1"/>
</dbReference>
<dbReference type="PROSITE" id="PS00166">
    <property type="entry name" value="ENOYL_COA_HYDRATASE"/>
    <property type="match status" value="1"/>
</dbReference>
<dbReference type="InterPro" id="IPR001753">
    <property type="entry name" value="Enoyl-CoA_hydra/iso"/>
</dbReference>
<accession>A0A069E7J0</accession>
<dbReference type="Gene3D" id="1.10.12.10">
    <property type="entry name" value="Lyase 2-enoyl-coa Hydratase, Chain A, domain 2"/>
    <property type="match status" value="1"/>
</dbReference>
<protein>
    <submittedName>
        <fullName evidence="3">Enoyl-CoA hydratase</fullName>
    </submittedName>
</protein>
<dbReference type="EMBL" id="ARYH01000001">
    <property type="protein sequence ID" value="KCZ86078.1"/>
    <property type="molecule type" value="Genomic_DNA"/>
</dbReference>
<sequence>MGTRTIELSKRGSVFTLRLDVPEKLNALGTQLRHDLNEALDACAADPAMHVLILTGAGRGFCAGADLSERVPLEGDESQRKMAHQRRMDEEFNAIIKKLLDMPVPTIAAVNGVAAGGGYGLALACDLVIAAESAKFVLVFTGQLGLIPDMGASWHPPRSMGRARAIASAFFGEPMTSTEAVEHGLIWKAVPDEDLHQEVEATAQILALGPTCAYVETRRAMDKATSQSLHEHLDMEARVQPELLVSKDFSEAVKAFLEKRPPNFGSDK</sequence>
<dbReference type="AlphaFoldDB" id="A0A069E7J0"/>
<gene>
    <name evidence="3" type="ORF">HAD_10335</name>
</gene>
<dbReference type="RefSeq" id="WP_051596119.1">
    <property type="nucleotide sequence ID" value="NZ_ARYH01000001.1"/>
</dbReference>
<dbReference type="PATRIC" id="fig|1280949.3.peg.2114"/>
<dbReference type="Pfam" id="PF00378">
    <property type="entry name" value="ECH_1"/>
    <property type="match status" value="1"/>
</dbReference>
<keyword evidence="4" id="KW-1185">Reference proteome</keyword>